<evidence type="ECO:0000256" key="8">
    <source>
        <dbReference type="ARBA" id="ARBA00023034"/>
    </source>
</evidence>
<dbReference type="GO" id="GO:0016758">
    <property type="term" value="F:hexosyltransferase activity"/>
    <property type="evidence" value="ECO:0007669"/>
    <property type="project" value="InterPro"/>
</dbReference>
<dbReference type="AlphaFoldDB" id="A0A2S2PJD7"/>
<evidence type="ECO:0000256" key="2">
    <source>
        <dbReference type="ARBA" id="ARBA00008661"/>
    </source>
</evidence>
<dbReference type="Pfam" id="PF01762">
    <property type="entry name" value="Galactosyl_T"/>
    <property type="match status" value="1"/>
</dbReference>
<evidence type="ECO:0000256" key="6">
    <source>
        <dbReference type="ARBA" id="ARBA00022968"/>
    </source>
</evidence>
<dbReference type="EC" id="2.4.1.-" evidence="10"/>
<dbReference type="Gene3D" id="3.90.550.50">
    <property type="match status" value="1"/>
</dbReference>
<evidence type="ECO:0000256" key="3">
    <source>
        <dbReference type="ARBA" id="ARBA00022676"/>
    </source>
</evidence>
<gene>
    <name evidence="11" type="primary">brn</name>
    <name evidence="11" type="ORF">g.57968</name>
</gene>
<dbReference type="GO" id="GO:0008194">
    <property type="term" value="F:UDP-glycosyltransferase activity"/>
    <property type="evidence" value="ECO:0007669"/>
    <property type="project" value="TreeGrafter"/>
</dbReference>
<sequence length="367" mass="43753">MLKNVNTMTHNMAYSIYNLFKLKKYFKYIFIISLWLLYYFGVFTHFFELDYYSQFIYPLETNISKCVMSAQSGNSDQLPCVKINLLEYDLLLSNDTKCNINIHLLILVKSSLNNFDRRKTIRRTWGFENRFSDVPTRTVFVLGKSYDIDLEKRIKEEHEQYGDIVQYDFIDEYYNNTIKTMNAIKWATTHCNDSRFYFFLDDDMYVSVKNVLRYLRNPTKYPEYLSKEVKGKQSKYVLPSDIVLFTGYVFHSSPLRHQISKWYVSLSEYPYNMWPPYVTAGAYVLSKAALVKFYYGSSYVKRFRFDDIYLGLLSKKLNVKPLHCEHIYFYKKHYSISSYKYVIASHGYGDNEELLNVWMEQKSNGNA</sequence>
<dbReference type="GO" id="GO:0000139">
    <property type="term" value="C:Golgi membrane"/>
    <property type="evidence" value="ECO:0007669"/>
    <property type="project" value="UniProtKB-SubCell"/>
</dbReference>
<organism evidence="11">
    <name type="scientific">Schizaphis graminum</name>
    <name type="common">Green bug aphid</name>
    <dbReference type="NCBI Taxonomy" id="13262"/>
    <lineage>
        <taxon>Eukaryota</taxon>
        <taxon>Metazoa</taxon>
        <taxon>Ecdysozoa</taxon>
        <taxon>Arthropoda</taxon>
        <taxon>Hexapoda</taxon>
        <taxon>Insecta</taxon>
        <taxon>Pterygota</taxon>
        <taxon>Neoptera</taxon>
        <taxon>Paraneoptera</taxon>
        <taxon>Hemiptera</taxon>
        <taxon>Sternorrhyncha</taxon>
        <taxon>Aphidomorpha</taxon>
        <taxon>Aphidoidea</taxon>
        <taxon>Aphididae</taxon>
        <taxon>Aphidini</taxon>
        <taxon>Schizaphis</taxon>
    </lineage>
</organism>
<evidence type="ECO:0000256" key="5">
    <source>
        <dbReference type="ARBA" id="ARBA00022692"/>
    </source>
</evidence>
<evidence type="ECO:0000313" key="11">
    <source>
        <dbReference type="EMBL" id="MBY29572.1"/>
    </source>
</evidence>
<evidence type="ECO:0000256" key="9">
    <source>
        <dbReference type="ARBA" id="ARBA00023136"/>
    </source>
</evidence>
<keyword evidence="8 10" id="KW-0333">Golgi apparatus</keyword>
<comment type="subcellular location">
    <subcellularLocation>
        <location evidence="1 10">Golgi apparatus membrane</location>
        <topology evidence="1 10">Single-pass type II membrane protein</topology>
    </subcellularLocation>
</comment>
<keyword evidence="9 10" id="KW-0472">Membrane</keyword>
<name>A0A2S2PJD7_SCHGA</name>
<proteinExistence type="inferred from homology"/>
<feature type="transmembrane region" description="Helical" evidence="10">
    <location>
        <begin position="25"/>
        <end position="47"/>
    </location>
</feature>
<keyword evidence="3 10" id="KW-0328">Glycosyltransferase</keyword>
<comment type="similarity">
    <text evidence="2 10">Belongs to the glycosyltransferase 31 family.</text>
</comment>
<dbReference type="FunFam" id="3.90.550.50:FF:000042">
    <property type="entry name" value="Hexosyltransferase"/>
    <property type="match status" value="1"/>
</dbReference>
<evidence type="ECO:0000256" key="1">
    <source>
        <dbReference type="ARBA" id="ARBA00004323"/>
    </source>
</evidence>
<keyword evidence="7 10" id="KW-1133">Transmembrane helix</keyword>
<keyword evidence="5 10" id="KW-0812">Transmembrane</keyword>
<evidence type="ECO:0000256" key="4">
    <source>
        <dbReference type="ARBA" id="ARBA00022679"/>
    </source>
</evidence>
<keyword evidence="4 11" id="KW-0808">Transferase</keyword>
<reference evidence="11" key="1">
    <citation type="submission" date="2018-04" db="EMBL/GenBank/DDBJ databases">
        <title>Transcriptome of Schizaphis graminum biotype I.</title>
        <authorList>
            <person name="Scully E.D."/>
            <person name="Geib S.M."/>
            <person name="Palmer N.A."/>
            <person name="Koch K."/>
            <person name="Bradshaw J."/>
            <person name="Heng-Moss T."/>
            <person name="Sarath G."/>
        </authorList>
    </citation>
    <scope>NUCLEOTIDE SEQUENCE</scope>
</reference>
<evidence type="ECO:0000256" key="7">
    <source>
        <dbReference type="ARBA" id="ARBA00022989"/>
    </source>
</evidence>
<dbReference type="InterPro" id="IPR002659">
    <property type="entry name" value="Glyco_trans_31"/>
</dbReference>
<accession>A0A2S2PJD7</accession>
<protein>
    <recommendedName>
        <fullName evidence="10">Hexosyltransferase</fullName>
        <ecNumber evidence="10">2.4.1.-</ecNumber>
    </recommendedName>
</protein>
<dbReference type="PANTHER" id="PTHR11214:SF349">
    <property type="entry name" value="BETA-1,3-GALACTOSYLTRANSFERASE BRN"/>
    <property type="match status" value="1"/>
</dbReference>
<dbReference type="GO" id="GO:0006493">
    <property type="term" value="P:protein O-linked glycosylation"/>
    <property type="evidence" value="ECO:0007669"/>
    <property type="project" value="TreeGrafter"/>
</dbReference>
<evidence type="ECO:0000256" key="10">
    <source>
        <dbReference type="RuleBase" id="RU363063"/>
    </source>
</evidence>
<dbReference type="EMBL" id="GGMR01016953">
    <property type="protein sequence ID" value="MBY29572.1"/>
    <property type="molecule type" value="Transcribed_RNA"/>
</dbReference>
<keyword evidence="6 10" id="KW-0735">Signal-anchor</keyword>
<dbReference type="PANTHER" id="PTHR11214">
    <property type="entry name" value="BETA-1,3-N-ACETYLGLUCOSAMINYLTRANSFERASE"/>
    <property type="match status" value="1"/>
</dbReference>